<dbReference type="Pfam" id="PF04542">
    <property type="entry name" value="Sigma70_r2"/>
    <property type="match status" value="1"/>
</dbReference>
<evidence type="ECO:0000313" key="7">
    <source>
        <dbReference type="EMBL" id="MBD2862499.1"/>
    </source>
</evidence>
<dbReference type="RefSeq" id="WP_190927475.1">
    <property type="nucleotide sequence ID" value="NZ_JACXJA010000012.1"/>
</dbReference>
<dbReference type="EMBL" id="JACXJA010000012">
    <property type="protein sequence ID" value="MBD2862499.1"/>
    <property type="molecule type" value="Genomic_DNA"/>
</dbReference>
<dbReference type="NCBIfam" id="TIGR02937">
    <property type="entry name" value="sigma70-ECF"/>
    <property type="match status" value="1"/>
</dbReference>
<protein>
    <submittedName>
        <fullName evidence="7">Sigma-70 family RNA polymerase sigma factor</fullName>
    </submittedName>
</protein>
<dbReference type="InterPro" id="IPR014284">
    <property type="entry name" value="RNA_pol_sigma-70_dom"/>
</dbReference>
<dbReference type="InterPro" id="IPR039425">
    <property type="entry name" value="RNA_pol_sigma-70-like"/>
</dbReference>
<keyword evidence="8" id="KW-1185">Reference proteome</keyword>
<proteinExistence type="inferred from homology"/>
<dbReference type="GO" id="GO:0003677">
    <property type="term" value="F:DNA binding"/>
    <property type="evidence" value="ECO:0007669"/>
    <property type="project" value="InterPro"/>
</dbReference>
<dbReference type="CDD" id="cd06171">
    <property type="entry name" value="Sigma70_r4"/>
    <property type="match status" value="1"/>
</dbReference>
<name>A0A927C6X7_9BACL</name>
<comment type="caution">
    <text evidence="7">The sequence shown here is derived from an EMBL/GenBank/DDBJ whole genome shotgun (WGS) entry which is preliminary data.</text>
</comment>
<dbReference type="InterPro" id="IPR013249">
    <property type="entry name" value="RNA_pol_sigma70_r4_t2"/>
</dbReference>
<dbReference type="InterPro" id="IPR007627">
    <property type="entry name" value="RNA_pol_sigma70_r2"/>
</dbReference>
<organism evidence="7 8">
    <name type="scientific">Paenibacillus oceani</name>
    <dbReference type="NCBI Taxonomy" id="2772510"/>
    <lineage>
        <taxon>Bacteria</taxon>
        <taxon>Bacillati</taxon>
        <taxon>Bacillota</taxon>
        <taxon>Bacilli</taxon>
        <taxon>Bacillales</taxon>
        <taxon>Paenibacillaceae</taxon>
        <taxon>Paenibacillus</taxon>
    </lineage>
</organism>
<keyword evidence="3" id="KW-0731">Sigma factor</keyword>
<dbReference type="PANTHER" id="PTHR43133:SF60">
    <property type="entry name" value="RNA POLYMERASE SIGMA FACTOR SIGV"/>
    <property type="match status" value="1"/>
</dbReference>
<dbReference type="SUPFAM" id="SSF88659">
    <property type="entry name" value="Sigma3 and sigma4 domains of RNA polymerase sigma factors"/>
    <property type="match status" value="1"/>
</dbReference>
<feature type="domain" description="RNA polymerase sigma-70 region 2" evidence="5">
    <location>
        <begin position="26"/>
        <end position="91"/>
    </location>
</feature>
<dbReference type="AlphaFoldDB" id="A0A927C6X7"/>
<dbReference type="GO" id="GO:0006352">
    <property type="term" value="P:DNA-templated transcription initiation"/>
    <property type="evidence" value="ECO:0007669"/>
    <property type="project" value="InterPro"/>
</dbReference>
<accession>A0A927C6X7</accession>
<dbReference type="InterPro" id="IPR013324">
    <property type="entry name" value="RNA_pol_sigma_r3/r4-like"/>
</dbReference>
<feature type="domain" description="RNA polymerase sigma factor 70 region 4 type 2" evidence="6">
    <location>
        <begin position="126"/>
        <end position="173"/>
    </location>
</feature>
<gene>
    <name evidence="7" type="ORF">IDH45_10945</name>
</gene>
<dbReference type="GO" id="GO:0016987">
    <property type="term" value="F:sigma factor activity"/>
    <property type="evidence" value="ECO:0007669"/>
    <property type="project" value="UniProtKB-KW"/>
</dbReference>
<dbReference type="SUPFAM" id="SSF88946">
    <property type="entry name" value="Sigma2 domain of RNA polymerase sigma factors"/>
    <property type="match status" value="1"/>
</dbReference>
<sequence length="184" mass="21517">MFHSKLAIDAKMKSAERGGDALIEHLISEYQSELLHLAMSYLNDYQLAQDCVQEIFVTAYHKVDPDKDQSALRKWLKVCTVNRCKSMLRSAFWRRIVLWEHDRMKSVLAATKDEYSKLDDTGVLDKVMRLPVKYREMIVLHYYQDMTLQDISAVLKISHEAVKSRLRRAKEQLKVMLEGEDGHE</sequence>
<keyword evidence="2" id="KW-0805">Transcription regulation</keyword>
<evidence type="ECO:0000256" key="3">
    <source>
        <dbReference type="ARBA" id="ARBA00023082"/>
    </source>
</evidence>
<dbReference type="Proteomes" id="UP000639396">
    <property type="component" value="Unassembled WGS sequence"/>
</dbReference>
<dbReference type="InterPro" id="IPR036388">
    <property type="entry name" value="WH-like_DNA-bd_sf"/>
</dbReference>
<reference evidence="7" key="1">
    <citation type="submission" date="2020-09" db="EMBL/GenBank/DDBJ databases">
        <title>A novel bacterium of genus Paenibacillus, isolated from South China Sea.</title>
        <authorList>
            <person name="Huang H."/>
            <person name="Mo K."/>
            <person name="Hu Y."/>
        </authorList>
    </citation>
    <scope>NUCLEOTIDE SEQUENCE</scope>
    <source>
        <strain evidence="7">IB182363</strain>
    </source>
</reference>
<dbReference type="PANTHER" id="PTHR43133">
    <property type="entry name" value="RNA POLYMERASE ECF-TYPE SIGMA FACTO"/>
    <property type="match status" value="1"/>
</dbReference>
<evidence type="ECO:0000313" key="8">
    <source>
        <dbReference type="Proteomes" id="UP000639396"/>
    </source>
</evidence>
<comment type="similarity">
    <text evidence="1">Belongs to the sigma-70 factor family. ECF subfamily.</text>
</comment>
<evidence type="ECO:0000256" key="4">
    <source>
        <dbReference type="ARBA" id="ARBA00023163"/>
    </source>
</evidence>
<evidence type="ECO:0000259" key="6">
    <source>
        <dbReference type="Pfam" id="PF08281"/>
    </source>
</evidence>
<dbReference type="Gene3D" id="1.10.1740.10">
    <property type="match status" value="1"/>
</dbReference>
<evidence type="ECO:0000256" key="2">
    <source>
        <dbReference type="ARBA" id="ARBA00023015"/>
    </source>
</evidence>
<dbReference type="Pfam" id="PF08281">
    <property type="entry name" value="Sigma70_r4_2"/>
    <property type="match status" value="1"/>
</dbReference>
<keyword evidence="4" id="KW-0804">Transcription</keyword>
<evidence type="ECO:0000259" key="5">
    <source>
        <dbReference type="Pfam" id="PF04542"/>
    </source>
</evidence>
<dbReference type="InterPro" id="IPR013325">
    <property type="entry name" value="RNA_pol_sigma_r2"/>
</dbReference>
<dbReference type="Gene3D" id="1.10.10.10">
    <property type="entry name" value="Winged helix-like DNA-binding domain superfamily/Winged helix DNA-binding domain"/>
    <property type="match status" value="1"/>
</dbReference>
<evidence type="ECO:0000256" key="1">
    <source>
        <dbReference type="ARBA" id="ARBA00010641"/>
    </source>
</evidence>